<dbReference type="AlphaFoldDB" id="A0A448NRS6"/>
<name>A0A448NRS6_9FLAO</name>
<reference evidence="1 2" key="1">
    <citation type="submission" date="2018-12" db="EMBL/GenBank/DDBJ databases">
        <authorList>
            <consortium name="Pathogen Informatics"/>
        </authorList>
    </citation>
    <scope>NUCLEOTIDE SEQUENCE [LARGE SCALE GENOMIC DNA]</scope>
    <source>
        <strain evidence="1 2">NCTC13489</strain>
    </source>
</reference>
<dbReference type="KEGG" id="cant:NCTC13489_01673"/>
<dbReference type="Proteomes" id="UP000270036">
    <property type="component" value="Chromosome"/>
</dbReference>
<evidence type="ECO:0000313" key="1">
    <source>
        <dbReference type="EMBL" id="VEH99717.1"/>
    </source>
</evidence>
<organism evidence="1 2">
    <name type="scientific">Kaistella antarctica</name>
    <dbReference type="NCBI Taxonomy" id="266748"/>
    <lineage>
        <taxon>Bacteria</taxon>
        <taxon>Pseudomonadati</taxon>
        <taxon>Bacteroidota</taxon>
        <taxon>Flavobacteriia</taxon>
        <taxon>Flavobacteriales</taxon>
        <taxon>Weeksellaceae</taxon>
        <taxon>Chryseobacterium group</taxon>
        <taxon>Kaistella</taxon>
    </lineage>
</organism>
<accession>A0A448NRS6</accession>
<sequence>MDFYLNNDALLLSDWIVGNYYVICLGFHQINSCVIEKKS</sequence>
<protein>
    <submittedName>
        <fullName evidence="1">Uncharacterized protein</fullName>
    </submittedName>
</protein>
<evidence type="ECO:0000313" key="2">
    <source>
        <dbReference type="Proteomes" id="UP000270036"/>
    </source>
</evidence>
<proteinExistence type="predicted"/>
<dbReference type="EMBL" id="LR134441">
    <property type="protein sequence ID" value="VEH99717.1"/>
    <property type="molecule type" value="Genomic_DNA"/>
</dbReference>
<gene>
    <name evidence="1" type="ORF">NCTC13489_01673</name>
</gene>